<dbReference type="PIRSF" id="PIRSF003230">
    <property type="entry name" value="YbgC"/>
    <property type="match status" value="1"/>
</dbReference>
<dbReference type="InterPro" id="IPR006684">
    <property type="entry name" value="YbgC/YbaW"/>
</dbReference>
<dbReference type="InterPro" id="IPR014166">
    <property type="entry name" value="Tol-Pal_acyl-CoA_thioesterase"/>
</dbReference>
<dbReference type="Pfam" id="PF03061">
    <property type="entry name" value="4HBT"/>
    <property type="match status" value="1"/>
</dbReference>
<accession>A0A1Y2K3Y9</accession>
<evidence type="ECO:0000313" key="4">
    <source>
        <dbReference type="EMBL" id="OSM01755.1"/>
    </source>
</evidence>
<dbReference type="Gene3D" id="3.10.129.10">
    <property type="entry name" value="Hotdog Thioesterase"/>
    <property type="match status" value="1"/>
</dbReference>
<dbReference type="GO" id="GO:0047617">
    <property type="term" value="F:fatty acyl-CoA hydrolase activity"/>
    <property type="evidence" value="ECO:0007669"/>
    <property type="project" value="TreeGrafter"/>
</dbReference>
<dbReference type="InterPro" id="IPR050563">
    <property type="entry name" value="4-hydroxybenzoyl-CoA_TE"/>
</dbReference>
<dbReference type="InterPro" id="IPR006683">
    <property type="entry name" value="Thioestr_dom"/>
</dbReference>
<dbReference type="STRING" id="1434232.MAIT1_01787"/>
<dbReference type="NCBIfam" id="TIGR00051">
    <property type="entry name" value="YbgC/FadM family acyl-CoA thioesterase"/>
    <property type="match status" value="1"/>
</dbReference>
<protein>
    <submittedName>
        <fullName evidence="4">Putative thioesterase</fullName>
    </submittedName>
</protein>
<keyword evidence="5" id="KW-1185">Reference proteome</keyword>
<sequence length="139" mass="15996">MSDCKINNIERFEWPIRVYYEDTDAGGVVYHSQYLNFLERTRTEWLRSAGLEQEALFAATGARFVVTHMAVDFISPARLDDLLTVTVSIRRRRQASFELEQTIERDGARLIAATARIACVGEEFKPIRIPAQVLQQLFE</sequence>
<feature type="domain" description="Thioesterase" evidence="3">
    <location>
        <begin position="26"/>
        <end position="111"/>
    </location>
</feature>
<name>A0A1Y2K3Y9_9PROT</name>
<dbReference type="Proteomes" id="UP000194003">
    <property type="component" value="Unassembled WGS sequence"/>
</dbReference>
<dbReference type="InterPro" id="IPR008272">
    <property type="entry name" value="HB-CoA_thioesterase_AS"/>
</dbReference>
<evidence type="ECO:0000313" key="5">
    <source>
        <dbReference type="Proteomes" id="UP000194003"/>
    </source>
</evidence>
<proteinExistence type="inferred from homology"/>
<reference evidence="4 5" key="1">
    <citation type="journal article" date="2016" name="BMC Genomics">
        <title>Combined genomic and structural analyses of a cultured magnetotactic bacterium reveals its niche adaptation to a dynamic environment.</title>
        <authorList>
            <person name="Araujo A.C."/>
            <person name="Morillo V."/>
            <person name="Cypriano J."/>
            <person name="Teixeira L.C."/>
            <person name="Leao P."/>
            <person name="Lyra S."/>
            <person name="Almeida L.G."/>
            <person name="Bazylinski D.A."/>
            <person name="Vasconcellos A.T."/>
            <person name="Abreu F."/>
            <person name="Lins U."/>
        </authorList>
    </citation>
    <scope>NUCLEOTIDE SEQUENCE [LARGE SCALE GENOMIC DNA]</scope>
    <source>
        <strain evidence="4 5">IT-1</strain>
    </source>
</reference>
<dbReference type="NCBIfam" id="TIGR02799">
    <property type="entry name" value="thio_ybgC"/>
    <property type="match status" value="1"/>
</dbReference>
<evidence type="ECO:0000259" key="3">
    <source>
        <dbReference type="Pfam" id="PF03061"/>
    </source>
</evidence>
<dbReference type="RefSeq" id="WP_241893485.1">
    <property type="nucleotide sequence ID" value="NZ_LVJN01000020.1"/>
</dbReference>
<evidence type="ECO:0000256" key="1">
    <source>
        <dbReference type="ARBA" id="ARBA00005953"/>
    </source>
</evidence>
<gene>
    <name evidence="4" type="ORF">MAIT1_01787</name>
</gene>
<dbReference type="EMBL" id="LVJN01000020">
    <property type="protein sequence ID" value="OSM01755.1"/>
    <property type="molecule type" value="Genomic_DNA"/>
</dbReference>
<keyword evidence="2" id="KW-0378">Hydrolase</keyword>
<dbReference type="FunFam" id="3.10.129.10:FF:000004">
    <property type="entry name" value="Tol-pal system-associated acyl-CoA thioesterase"/>
    <property type="match status" value="1"/>
</dbReference>
<dbReference type="SUPFAM" id="SSF54637">
    <property type="entry name" value="Thioesterase/thiol ester dehydrase-isomerase"/>
    <property type="match status" value="1"/>
</dbReference>
<comment type="caution">
    <text evidence="4">The sequence shown here is derived from an EMBL/GenBank/DDBJ whole genome shotgun (WGS) entry which is preliminary data.</text>
</comment>
<dbReference type="PANTHER" id="PTHR31793:SF37">
    <property type="entry name" value="ACYL-COA THIOESTER HYDROLASE YBGC"/>
    <property type="match status" value="1"/>
</dbReference>
<dbReference type="PROSITE" id="PS01328">
    <property type="entry name" value="4HBCOA_THIOESTERASE"/>
    <property type="match status" value="1"/>
</dbReference>
<dbReference type="InterPro" id="IPR029069">
    <property type="entry name" value="HotDog_dom_sf"/>
</dbReference>
<dbReference type="AlphaFoldDB" id="A0A1Y2K3Y9"/>
<organism evidence="4 5">
    <name type="scientific">Magnetofaba australis IT-1</name>
    <dbReference type="NCBI Taxonomy" id="1434232"/>
    <lineage>
        <taxon>Bacteria</taxon>
        <taxon>Pseudomonadati</taxon>
        <taxon>Pseudomonadota</taxon>
        <taxon>Magnetococcia</taxon>
        <taxon>Magnetococcales</taxon>
        <taxon>Magnetococcaceae</taxon>
        <taxon>Magnetofaba</taxon>
    </lineage>
</organism>
<dbReference type="CDD" id="cd00586">
    <property type="entry name" value="4HBT"/>
    <property type="match status" value="1"/>
</dbReference>
<comment type="similarity">
    <text evidence="1">Belongs to the 4-hydroxybenzoyl-CoA thioesterase family.</text>
</comment>
<dbReference type="PANTHER" id="PTHR31793">
    <property type="entry name" value="4-HYDROXYBENZOYL-COA THIOESTERASE FAMILY MEMBER"/>
    <property type="match status" value="1"/>
</dbReference>
<evidence type="ECO:0000256" key="2">
    <source>
        <dbReference type="ARBA" id="ARBA00022801"/>
    </source>
</evidence>